<feature type="non-terminal residue" evidence="1">
    <location>
        <position position="57"/>
    </location>
</feature>
<dbReference type="Proteomes" id="UP001178461">
    <property type="component" value="Chromosome 4"/>
</dbReference>
<keyword evidence="2" id="KW-1185">Reference proteome</keyword>
<name>A0AA35K8Z8_9SAUR</name>
<dbReference type="EMBL" id="OX395129">
    <property type="protein sequence ID" value="CAI5773037.1"/>
    <property type="molecule type" value="Genomic_DNA"/>
</dbReference>
<accession>A0AA35K8Z8</accession>
<organism evidence="1 2">
    <name type="scientific">Podarcis lilfordi</name>
    <name type="common">Lilford's wall lizard</name>
    <dbReference type="NCBI Taxonomy" id="74358"/>
    <lineage>
        <taxon>Eukaryota</taxon>
        <taxon>Metazoa</taxon>
        <taxon>Chordata</taxon>
        <taxon>Craniata</taxon>
        <taxon>Vertebrata</taxon>
        <taxon>Euteleostomi</taxon>
        <taxon>Lepidosauria</taxon>
        <taxon>Squamata</taxon>
        <taxon>Bifurcata</taxon>
        <taxon>Unidentata</taxon>
        <taxon>Episquamata</taxon>
        <taxon>Laterata</taxon>
        <taxon>Lacertibaenia</taxon>
        <taxon>Lacertidae</taxon>
        <taxon>Podarcis</taxon>
    </lineage>
</organism>
<proteinExistence type="predicted"/>
<evidence type="ECO:0000313" key="2">
    <source>
        <dbReference type="Proteomes" id="UP001178461"/>
    </source>
</evidence>
<feature type="non-terminal residue" evidence="1">
    <location>
        <position position="1"/>
    </location>
</feature>
<evidence type="ECO:0000313" key="1">
    <source>
        <dbReference type="EMBL" id="CAI5773037.1"/>
    </source>
</evidence>
<dbReference type="AlphaFoldDB" id="A0AA35K8Z8"/>
<protein>
    <submittedName>
        <fullName evidence="1">Uncharacterized protein</fullName>
    </submittedName>
</protein>
<sequence>DVAPLDLVEIRLLHEAGENHVDQARCILMHRSFSQWERSRRQPRYERLFPLLPIFAS</sequence>
<reference evidence="1" key="1">
    <citation type="submission" date="2022-12" db="EMBL/GenBank/DDBJ databases">
        <authorList>
            <person name="Alioto T."/>
            <person name="Alioto T."/>
            <person name="Gomez Garrido J."/>
        </authorList>
    </citation>
    <scope>NUCLEOTIDE SEQUENCE</scope>
</reference>
<gene>
    <name evidence="1" type="ORF">PODLI_1B001558</name>
</gene>